<organism evidence="20 21">
    <name type="scientific">Cognatiyoonia koreensis</name>
    <dbReference type="NCBI Taxonomy" id="364200"/>
    <lineage>
        <taxon>Bacteria</taxon>
        <taxon>Pseudomonadati</taxon>
        <taxon>Pseudomonadota</taxon>
        <taxon>Alphaproteobacteria</taxon>
        <taxon>Rhodobacterales</taxon>
        <taxon>Paracoccaceae</taxon>
        <taxon>Cognatiyoonia</taxon>
    </lineage>
</organism>
<evidence type="ECO:0000256" key="14">
    <source>
        <dbReference type="ARBA" id="ARBA00023136"/>
    </source>
</evidence>
<evidence type="ECO:0000256" key="15">
    <source>
        <dbReference type="ARBA" id="ARBA00059004"/>
    </source>
</evidence>
<evidence type="ECO:0000256" key="9">
    <source>
        <dbReference type="ARBA" id="ARBA00022741"/>
    </source>
</evidence>
<keyword evidence="14 18" id="KW-0472">Membrane</keyword>
<dbReference type="STRING" id="364200.SAMN04488515_1369"/>
<dbReference type="CDD" id="cd00082">
    <property type="entry name" value="HisKA"/>
    <property type="match status" value="1"/>
</dbReference>
<dbReference type="PRINTS" id="PR00344">
    <property type="entry name" value="BCTRLSENSOR"/>
</dbReference>
<evidence type="ECO:0000256" key="1">
    <source>
        <dbReference type="ARBA" id="ARBA00000085"/>
    </source>
</evidence>
<keyword evidence="13" id="KW-0902">Two-component regulatory system</keyword>
<dbReference type="EC" id="2.7.13.3" evidence="3"/>
<evidence type="ECO:0000256" key="6">
    <source>
        <dbReference type="ARBA" id="ARBA00022553"/>
    </source>
</evidence>
<dbReference type="SMART" id="SM00388">
    <property type="entry name" value="HisKA"/>
    <property type="match status" value="1"/>
</dbReference>
<dbReference type="SUPFAM" id="SSF55874">
    <property type="entry name" value="ATPase domain of HSP90 chaperone/DNA topoisomerase II/histidine kinase"/>
    <property type="match status" value="1"/>
</dbReference>
<keyword evidence="9" id="KW-0547">Nucleotide-binding</keyword>
<keyword evidence="8 18" id="KW-0812">Transmembrane</keyword>
<dbReference type="PROSITE" id="PS50109">
    <property type="entry name" value="HIS_KIN"/>
    <property type="match status" value="1"/>
</dbReference>
<dbReference type="PANTHER" id="PTHR43065">
    <property type="entry name" value="SENSOR HISTIDINE KINASE"/>
    <property type="match status" value="1"/>
</dbReference>
<keyword evidence="4" id="KW-1003">Cell membrane</keyword>
<dbReference type="SUPFAM" id="SSF103190">
    <property type="entry name" value="Sensory domain-like"/>
    <property type="match status" value="1"/>
</dbReference>
<evidence type="ECO:0000313" key="21">
    <source>
        <dbReference type="Proteomes" id="UP000199167"/>
    </source>
</evidence>
<evidence type="ECO:0000256" key="16">
    <source>
        <dbReference type="ARBA" id="ARBA00073143"/>
    </source>
</evidence>
<dbReference type="InterPro" id="IPR003661">
    <property type="entry name" value="HisK_dim/P_dom"/>
</dbReference>
<comment type="subcellular location">
    <subcellularLocation>
        <location evidence="2">Cell inner membrane</location>
        <topology evidence="2">Multi-pass membrane protein</topology>
    </subcellularLocation>
</comment>
<dbReference type="FunFam" id="1.10.287.130:FF:000049">
    <property type="entry name" value="C4-dicarboxylate transport sensor protein DctB"/>
    <property type="match status" value="1"/>
</dbReference>
<dbReference type="EMBL" id="FOIZ01000001">
    <property type="protein sequence ID" value="SEW16748.1"/>
    <property type="molecule type" value="Genomic_DNA"/>
</dbReference>
<dbReference type="SMART" id="SM00387">
    <property type="entry name" value="HATPase_c"/>
    <property type="match status" value="1"/>
</dbReference>
<evidence type="ECO:0000256" key="18">
    <source>
        <dbReference type="SAM" id="Phobius"/>
    </source>
</evidence>
<keyword evidence="11" id="KW-0067">ATP-binding</keyword>
<dbReference type="InterPro" id="IPR004358">
    <property type="entry name" value="Sig_transdc_His_kin-like_C"/>
</dbReference>
<dbReference type="InterPro" id="IPR003594">
    <property type="entry name" value="HATPase_dom"/>
</dbReference>
<dbReference type="InterPro" id="IPR005467">
    <property type="entry name" value="His_kinase_dom"/>
</dbReference>
<dbReference type="OrthoDB" id="7568856at2"/>
<protein>
    <recommendedName>
        <fullName evidence="16">C4-dicarboxylate transport sensor protein DctB</fullName>
        <ecNumber evidence="3">2.7.13.3</ecNumber>
    </recommendedName>
</protein>
<keyword evidence="5" id="KW-0997">Cell inner membrane</keyword>
<evidence type="ECO:0000256" key="13">
    <source>
        <dbReference type="ARBA" id="ARBA00023012"/>
    </source>
</evidence>
<sequence>MNRYFGRRSAVAVLFVLLVAVFAAGVWRFAYISALDQLARKGQADLALAADGLTGQLERYRELAVLLADHPDLQPAIRSGIATDETKSLLLSVADKTGSLDIAVLDSTGREVATARDAGQVDHAGRPYFERAMDGALGVFHLFSSRYQKRAFLFAAPVFSEEGPAIGSVLVTANVEAVEAAWRGDRPTLFFTDELGVVFLSNRSELVFRSRMQNDVIAGDTAEYPPDQLTPFISVTPEPIAGRDLWRVDGGRYLPEKALHLDLPMPVIGMVGEVLIDVDPAEQLATLQAAVAAALCLTFGLLLFWVAERRRTLALANLRLEARVADRTADLERVNADLRREILTRTDAEAQLKRAQAELVQAGKLSALGQMSAGISHELNQPLMAIRSFAENGQAFLARDKPQQTSENLGRISELARRMGRIIQNLRAFARQESAPVMDIDIVSVIHAVIEISGPRARQADVDLVWSPPRTPIMVRGGDVRLQQVLLNLVGNAIDAMEQTAKKRVEIGVAVAARVEVTVRDTGPGIAEPEKIFDPFYSTKAVSDAEGMGLGLSISYGLVQSFGGAIRGRNHPDGGAVFTIELDRAAAEVAA</sequence>
<keyword evidence="17" id="KW-0175">Coiled coil</keyword>
<evidence type="ECO:0000256" key="12">
    <source>
        <dbReference type="ARBA" id="ARBA00022989"/>
    </source>
</evidence>
<dbReference type="InterPro" id="IPR029151">
    <property type="entry name" value="Sensor-like_sf"/>
</dbReference>
<keyword evidence="21" id="KW-1185">Reference proteome</keyword>
<proteinExistence type="predicted"/>
<evidence type="ECO:0000256" key="8">
    <source>
        <dbReference type="ARBA" id="ARBA00022692"/>
    </source>
</evidence>
<dbReference type="Gene3D" id="3.30.565.10">
    <property type="entry name" value="Histidine kinase-like ATPase, C-terminal domain"/>
    <property type="match status" value="1"/>
</dbReference>
<comment type="function">
    <text evidence="15">Member of the two-component regulatory system DctB/DctD involved in the transport of C4-dicarboxylates. DctB functions as a membrane-associated protein kinase that phosphorylates DctD in response to environmental signals.</text>
</comment>
<accession>A0A1I0PQW2</accession>
<keyword evidence="10 20" id="KW-0418">Kinase</keyword>
<feature type="domain" description="Histidine kinase" evidence="19">
    <location>
        <begin position="374"/>
        <end position="586"/>
    </location>
</feature>
<evidence type="ECO:0000256" key="2">
    <source>
        <dbReference type="ARBA" id="ARBA00004429"/>
    </source>
</evidence>
<dbReference type="GO" id="GO:0005886">
    <property type="term" value="C:plasma membrane"/>
    <property type="evidence" value="ECO:0007669"/>
    <property type="project" value="UniProtKB-SubCell"/>
</dbReference>
<dbReference type="Gene3D" id="1.10.287.130">
    <property type="match status" value="1"/>
</dbReference>
<comment type="catalytic activity">
    <reaction evidence="1">
        <text>ATP + protein L-histidine = ADP + protein N-phospho-L-histidine.</text>
        <dbReference type="EC" id="2.7.13.3"/>
    </reaction>
</comment>
<feature type="transmembrane region" description="Helical" evidence="18">
    <location>
        <begin position="287"/>
        <end position="307"/>
    </location>
</feature>
<evidence type="ECO:0000256" key="17">
    <source>
        <dbReference type="SAM" id="Coils"/>
    </source>
</evidence>
<gene>
    <name evidence="20" type="ORF">SAMN04488515_1369</name>
</gene>
<evidence type="ECO:0000256" key="11">
    <source>
        <dbReference type="ARBA" id="ARBA00022840"/>
    </source>
</evidence>
<dbReference type="Pfam" id="PF02518">
    <property type="entry name" value="HATPase_c"/>
    <property type="match status" value="1"/>
</dbReference>
<feature type="coiled-coil region" evidence="17">
    <location>
        <begin position="338"/>
        <end position="365"/>
    </location>
</feature>
<dbReference type="PIRSF" id="PIRSF036431">
    <property type="entry name" value="STHK_DctB"/>
    <property type="match status" value="1"/>
</dbReference>
<dbReference type="InterPro" id="IPR036890">
    <property type="entry name" value="HATPase_C_sf"/>
</dbReference>
<evidence type="ECO:0000313" key="20">
    <source>
        <dbReference type="EMBL" id="SEW16748.1"/>
    </source>
</evidence>
<dbReference type="Gene3D" id="3.30.450.20">
    <property type="entry name" value="PAS domain"/>
    <property type="match status" value="2"/>
</dbReference>
<dbReference type="InterPro" id="IPR017055">
    <property type="entry name" value="Sig_transdc_His_kinase_DctB"/>
</dbReference>
<name>A0A1I0PQW2_9RHOB</name>
<dbReference type="Pfam" id="PF00512">
    <property type="entry name" value="HisKA"/>
    <property type="match status" value="1"/>
</dbReference>
<dbReference type="Proteomes" id="UP000199167">
    <property type="component" value="Unassembled WGS sequence"/>
</dbReference>
<evidence type="ECO:0000256" key="7">
    <source>
        <dbReference type="ARBA" id="ARBA00022679"/>
    </source>
</evidence>
<evidence type="ECO:0000256" key="5">
    <source>
        <dbReference type="ARBA" id="ARBA00022519"/>
    </source>
</evidence>
<dbReference type="PANTHER" id="PTHR43065:SF46">
    <property type="entry name" value="C4-DICARBOXYLATE TRANSPORT SENSOR PROTEIN DCTB"/>
    <property type="match status" value="1"/>
</dbReference>
<dbReference type="AlphaFoldDB" id="A0A1I0PQW2"/>
<keyword evidence="7" id="KW-0808">Transferase</keyword>
<dbReference type="InterPro" id="IPR036097">
    <property type="entry name" value="HisK_dim/P_sf"/>
</dbReference>
<dbReference type="RefSeq" id="WP_089991899.1">
    <property type="nucleotide sequence ID" value="NZ_FOIZ01000001.1"/>
</dbReference>
<evidence type="ECO:0000256" key="4">
    <source>
        <dbReference type="ARBA" id="ARBA00022475"/>
    </source>
</evidence>
<dbReference type="Gene3D" id="6.10.250.3020">
    <property type="match status" value="1"/>
</dbReference>
<keyword evidence="6" id="KW-0597">Phosphoprotein</keyword>
<dbReference type="GO" id="GO:0000155">
    <property type="term" value="F:phosphorelay sensor kinase activity"/>
    <property type="evidence" value="ECO:0007669"/>
    <property type="project" value="InterPro"/>
</dbReference>
<evidence type="ECO:0000259" key="19">
    <source>
        <dbReference type="PROSITE" id="PS50109"/>
    </source>
</evidence>
<evidence type="ECO:0000256" key="3">
    <source>
        <dbReference type="ARBA" id="ARBA00012438"/>
    </source>
</evidence>
<dbReference type="GO" id="GO:0005524">
    <property type="term" value="F:ATP binding"/>
    <property type="evidence" value="ECO:0007669"/>
    <property type="project" value="UniProtKB-KW"/>
</dbReference>
<keyword evidence="12 18" id="KW-1133">Transmembrane helix</keyword>
<evidence type="ECO:0000256" key="10">
    <source>
        <dbReference type="ARBA" id="ARBA00022777"/>
    </source>
</evidence>
<reference evidence="20 21" key="1">
    <citation type="submission" date="2016-10" db="EMBL/GenBank/DDBJ databases">
        <authorList>
            <person name="de Groot N.N."/>
        </authorList>
    </citation>
    <scope>NUCLEOTIDE SEQUENCE [LARGE SCALE GENOMIC DNA]</scope>
    <source>
        <strain evidence="20 21">DSM 17925</strain>
    </source>
</reference>
<dbReference type="SUPFAM" id="SSF47384">
    <property type="entry name" value="Homodimeric domain of signal transducing histidine kinase"/>
    <property type="match status" value="1"/>
</dbReference>